<name>A0A9N8DYZ0_9STRA</name>
<feature type="signal peptide" evidence="1">
    <location>
        <begin position="1"/>
        <end position="20"/>
    </location>
</feature>
<keyword evidence="3" id="KW-1185">Reference proteome</keyword>
<dbReference type="AlphaFoldDB" id="A0A9N8DYZ0"/>
<evidence type="ECO:0000313" key="3">
    <source>
        <dbReference type="Proteomes" id="UP001153069"/>
    </source>
</evidence>
<organism evidence="2 3">
    <name type="scientific">Seminavis robusta</name>
    <dbReference type="NCBI Taxonomy" id="568900"/>
    <lineage>
        <taxon>Eukaryota</taxon>
        <taxon>Sar</taxon>
        <taxon>Stramenopiles</taxon>
        <taxon>Ochrophyta</taxon>
        <taxon>Bacillariophyta</taxon>
        <taxon>Bacillariophyceae</taxon>
        <taxon>Bacillariophycidae</taxon>
        <taxon>Naviculales</taxon>
        <taxon>Naviculaceae</taxon>
        <taxon>Seminavis</taxon>
    </lineage>
</organism>
<reference evidence="2" key="1">
    <citation type="submission" date="2020-06" db="EMBL/GenBank/DDBJ databases">
        <authorList>
            <consortium name="Plant Systems Biology data submission"/>
        </authorList>
    </citation>
    <scope>NUCLEOTIDE SEQUENCE</scope>
    <source>
        <strain evidence="2">D6</strain>
    </source>
</reference>
<evidence type="ECO:0000256" key="1">
    <source>
        <dbReference type="SAM" id="SignalP"/>
    </source>
</evidence>
<accession>A0A9N8DYZ0</accession>
<protein>
    <submittedName>
        <fullName evidence="2">Uncharacterized protein</fullName>
    </submittedName>
</protein>
<sequence>MMNKAATLLSTVLLLGSAQANLLPGGPTDPEPTDPCEPKCCLQPRRKELEAGELFVKEAHERALEEEDAPLMCGDEPAGYSCFSEYEFCEGSCGVDYADYCGNFGGLVCYPNCPTDPPPTDPEPTDGGCCGDPHFKVSQELSSL</sequence>
<keyword evidence="1" id="KW-0732">Signal</keyword>
<feature type="chain" id="PRO_5040347350" evidence="1">
    <location>
        <begin position="21"/>
        <end position="144"/>
    </location>
</feature>
<dbReference type="Proteomes" id="UP001153069">
    <property type="component" value="Unassembled WGS sequence"/>
</dbReference>
<dbReference type="EMBL" id="CAICTM010000483">
    <property type="protein sequence ID" value="CAB9511431.1"/>
    <property type="molecule type" value="Genomic_DNA"/>
</dbReference>
<proteinExistence type="predicted"/>
<gene>
    <name evidence="2" type="ORF">SEMRO_484_G152300.1</name>
</gene>
<comment type="caution">
    <text evidence="2">The sequence shown here is derived from an EMBL/GenBank/DDBJ whole genome shotgun (WGS) entry which is preliminary data.</text>
</comment>
<evidence type="ECO:0000313" key="2">
    <source>
        <dbReference type="EMBL" id="CAB9511431.1"/>
    </source>
</evidence>